<evidence type="ECO:0000313" key="4">
    <source>
        <dbReference type="EMBL" id="CAL2105733.1"/>
    </source>
</evidence>
<feature type="chain" id="PRO_5046612378" evidence="2">
    <location>
        <begin position="22"/>
        <end position="285"/>
    </location>
</feature>
<feature type="signal peptide" evidence="2">
    <location>
        <begin position="1"/>
        <end position="21"/>
    </location>
</feature>
<dbReference type="InterPro" id="IPR026444">
    <property type="entry name" value="Secre_tail"/>
</dbReference>
<feature type="domain" description="Secretion system C-terminal sorting" evidence="3">
    <location>
        <begin position="216"/>
        <end position="282"/>
    </location>
</feature>
<dbReference type="EMBL" id="CAXJRC010000009">
    <property type="protein sequence ID" value="CAL2105733.1"/>
    <property type="molecule type" value="Genomic_DNA"/>
</dbReference>
<organism evidence="4 5">
    <name type="scientific">Tenacibaculum vairaonense</name>
    <dbReference type="NCBI Taxonomy" id="3137860"/>
    <lineage>
        <taxon>Bacteria</taxon>
        <taxon>Pseudomonadati</taxon>
        <taxon>Bacteroidota</taxon>
        <taxon>Flavobacteriia</taxon>
        <taxon>Flavobacteriales</taxon>
        <taxon>Flavobacteriaceae</taxon>
        <taxon>Tenacibaculum</taxon>
    </lineage>
</organism>
<dbReference type="NCBIfam" id="NF045639">
    <property type="entry name" value="GCX_COOH"/>
    <property type="match status" value="1"/>
</dbReference>
<sequence length="285" mass="31612">MKKIIAFLFLFIMQFVGVAQIATPAHQNVSVKYGETRIVYIDISSGRLDATWSISGAGALHISQISGTLPKYQRKVIPIIIRNNQYNTNITSTYIGTVHFRTSLGSFSSNFSIIVNYLPSCMSTISVVSNINSGQTHNLSAEATINATNIIHNNAVANYNAGSNVMLKPGFKSVSGSKFKAFIKGCTIARKVEGKENFASPEIEDFVINEVEEVKVYPNPFSTVLNISNTENIISWQLLTMQNKIIKFGEGRERQINTSNLLKGMYVMQFILKNGEILKKKLVKN</sequence>
<keyword evidence="1 2" id="KW-0732">Signal</keyword>
<evidence type="ECO:0000256" key="2">
    <source>
        <dbReference type="SAM" id="SignalP"/>
    </source>
</evidence>
<name>A0ABM9PJC3_9FLAO</name>
<evidence type="ECO:0000256" key="1">
    <source>
        <dbReference type="ARBA" id="ARBA00022729"/>
    </source>
</evidence>
<proteinExistence type="predicted"/>
<accession>A0ABM9PJC3</accession>
<dbReference type="RefSeq" id="WP_348737547.1">
    <property type="nucleotide sequence ID" value="NZ_CAXJRC010000009.1"/>
</dbReference>
<dbReference type="Proteomes" id="UP001497602">
    <property type="component" value="Unassembled WGS sequence"/>
</dbReference>
<keyword evidence="5" id="KW-1185">Reference proteome</keyword>
<dbReference type="Pfam" id="PF18962">
    <property type="entry name" value="Por_Secre_tail"/>
    <property type="match status" value="1"/>
</dbReference>
<protein>
    <submittedName>
        <fullName evidence="4">T9SS type A sorting domain-containing protein</fullName>
    </submittedName>
</protein>
<dbReference type="InterPro" id="IPR055015">
    <property type="entry name" value="GCX_COOH"/>
</dbReference>
<gene>
    <name evidence="4" type="ORF">T190115A13A_180062</name>
</gene>
<dbReference type="NCBIfam" id="TIGR04183">
    <property type="entry name" value="Por_Secre_tail"/>
    <property type="match status" value="1"/>
</dbReference>
<comment type="caution">
    <text evidence="4">The sequence shown here is derived from an EMBL/GenBank/DDBJ whole genome shotgun (WGS) entry which is preliminary data.</text>
</comment>
<evidence type="ECO:0000259" key="3">
    <source>
        <dbReference type="Pfam" id="PF18962"/>
    </source>
</evidence>
<evidence type="ECO:0000313" key="5">
    <source>
        <dbReference type="Proteomes" id="UP001497602"/>
    </source>
</evidence>
<reference evidence="4 5" key="1">
    <citation type="submission" date="2024-05" db="EMBL/GenBank/DDBJ databases">
        <authorList>
            <person name="Duchaud E."/>
        </authorList>
    </citation>
    <scope>NUCLEOTIDE SEQUENCE [LARGE SCALE GENOMIC DNA]</scope>
    <source>
        <strain evidence="4">Ena-SAMPLE-TAB-13-05-2024-13:56:06:370-140305</strain>
    </source>
</reference>